<keyword evidence="4" id="KW-1185">Reference proteome</keyword>
<gene>
    <name evidence="3" type="ORF">OXYTRIMIC_047</name>
</gene>
<protein>
    <submittedName>
        <fullName evidence="3">Uncharacterized protein</fullName>
    </submittedName>
</protein>
<dbReference type="AlphaFoldDB" id="A0A073I0T1"/>
<accession>A0A073I0T1</accession>
<evidence type="ECO:0000256" key="1">
    <source>
        <dbReference type="SAM" id="MobiDB-lite"/>
    </source>
</evidence>
<feature type="compositionally biased region" description="Polar residues" evidence="1">
    <location>
        <begin position="31"/>
        <end position="43"/>
    </location>
</feature>
<feature type="transmembrane region" description="Helical" evidence="2">
    <location>
        <begin position="355"/>
        <end position="377"/>
    </location>
</feature>
<evidence type="ECO:0000313" key="3">
    <source>
        <dbReference type="EMBL" id="KEJ83041.1"/>
    </source>
</evidence>
<comment type="caution">
    <text evidence="3">The sequence shown here is derived from an EMBL/GenBank/DDBJ whole genome shotgun (WGS) entry which is preliminary data.</text>
</comment>
<keyword evidence="2" id="KW-0472">Membrane</keyword>
<reference evidence="4" key="1">
    <citation type="journal article" date="2014" name="Cell">
        <title>The Architecture of a Scrambled Genome Reveals Massive Levels of Genomic Rearrangement during Development.</title>
        <authorList>
            <person name="Chen X."/>
            <person name="Bracht J.R."/>
            <person name="Goldman A.D."/>
            <person name="Dolzhenko E."/>
            <person name="Clay D.M."/>
            <person name="Swart E.C."/>
            <person name="Perlman D.H."/>
            <person name="Doak T.G."/>
            <person name="Stuart A."/>
            <person name="Amemiya C.T."/>
            <person name="Sebra R.P."/>
            <person name="Landweber L.F."/>
        </authorList>
    </citation>
    <scope>NUCLEOTIDE SEQUENCE [LARGE SCALE GENOMIC DNA]</scope>
    <source>
        <strain evidence="4">JRB310</strain>
    </source>
</reference>
<organism evidence="3 4">
    <name type="scientific">Oxytricha trifallax</name>
    <dbReference type="NCBI Taxonomy" id="1172189"/>
    <lineage>
        <taxon>Eukaryota</taxon>
        <taxon>Sar</taxon>
        <taxon>Alveolata</taxon>
        <taxon>Ciliophora</taxon>
        <taxon>Intramacronucleata</taxon>
        <taxon>Spirotrichea</taxon>
        <taxon>Stichotrichia</taxon>
        <taxon>Sporadotrichida</taxon>
        <taxon>Oxytrichidae</taxon>
        <taxon>Oxytrichinae</taxon>
        <taxon>Oxytricha</taxon>
    </lineage>
</organism>
<feature type="region of interest" description="Disordered" evidence="1">
    <location>
        <begin position="184"/>
        <end position="220"/>
    </location>
</feature>
<dbReference type="Proteomes" id="UP000053232">
    <property type="component" value="Unassembled WGS sequence"/>
</dbReference>
<feature type="compositionally biased region" description="Polar residues" evidence="1">
    <location>
        <begin position="277"/>
        <end position="288"/>
    </location>
</feature>
<proteinExistence type="predicted"/>
<name>A0A073I0T1_9SPIT</name>
<keyword evidence="2" id="KW-0812">Transmembrane</keyword>
<dbReference type="EMBL" id="ARYC01001033">
    <property type="protein sequence ID" value="KEJ83041.1"/>
    <property type="molecule type" value="Genomic_DNA"/>
</dbReference>
<evidence type="ECO:0000313" key="4">
    <source>
        <dbReference type="Proteomes" id="UP000053232"/>
    </source>
</evidence>
<evidence type="ECO:0000256" key="2">
    <source>
        <dbReference type="SAM" id="Phobius"/>
    </source>
</evidence>
<feature type="region of interest" description="Disordered" evidence="1">
    <location>
        <begin position="23"/>
        <end position="43"/>
    </location>
</feature>
<sequence>MQDGQEKYQIEFDFEQIPLSQHTFDKKEQLMAQNQQQPHQSNKLQQLMEPSEVQKQGLSIQSLQAIEQNDKQDLFQQQVVMDEQQLLLEQQVDQSLKIVQMDDTLQFLKQQVEMKENQNLPQQQVEMELQQYQPLQHEEDKQHQLPKQQEELNEHHHLSQQHHQTYEDYIQMNYQQFNVNLDDAHAKHSQSDISDDDDTDNSKWEPATQSQNEEDKSSELSEDRVFFVTYEQYVRIMRDQNAIIQGLQEYARYQASIQNQGASSPAIHADVTDEDNNQNQDSSGDTLSAKYSSNIEINSQTISNSQQQQVSQASHGNILNLLHQESQIQIQPNNVQASNNDQNEDIDENHDDQCLFIISQLLIIVIILVTMLVTTIIEMA</sequence>
<feature type="region of interest" description="Disordered" evidence="1">
    <location>
        <begin position="264"/>
        <end position="288"/>
    </location>
</feature>
<keyword evidence="2" id="KW-1133">Transmembrane helix</keyword>